<dbReference type="AlphaFoldDB" id="X1G3P6"/>
<comment type="caution">
    <text evidence="1">The sequence shown here is derived from an EMBL/GenBank/DDBJ whole genome shotgun (WGS) entry which is preliminary data.</text>
</comment>
<protein>
    <submittedName>
        <fullName evidence="1">Uncharacterized protein</fullName>
    </submittedName>
</protein>
<gene>
    <name evidence="1" type="ORF">S03H2_29869</name>
</gene>
<feature type="non-terminal residue" evidence="1">
    <location>
        <position position="1"/>
    </location>
</feature>
<organism evidence="1">
    <name type="scientific">marine sediment metagenome</name>
    <dbReference type="NCBI Taxonomy" id="412755"/>
    <lineage>
        <taxon>unclassified sequences</taxon>
        <taxon>metagenomes</taxon>
        <taxon>ecological metagenomes</taxon>
    </lineage>
</organism>
<proteinExistence type="predicted"/>
<name>X1G3P6_9ZZZZ</name>
<accession>X1G3P6</accession>
<reference evidence="1" key="1">
    <citation type="journal article" date="2014" name="Front. Microbiol.">
        <title>High frequency of phylogenetically diverse reductive dehalogenase-homologous genes in deep subseafloor sedimentary metagenomes.</title>
        <authorList>
            <person name="Kawai M."/>
            <person name="Futagami T."/>
            <person name="Toyoda A."/>
            <person name="Takaki Y."/>
            <person name="Nishi S."/>
            <person name="Hori S."/>
            <person name="Arai W."/>
            <person name="Tsubouchi T."/>
            <person name="Morono Y."/>
            <person name="Uchiyama I."/>
            <person name="Ito T."/>
            <person name="Fujiyama A."/>
            <person name="Inagaki F."/>
            <person name="Takami H."/>
        </authorList>
    </citation>
    <scope>NUCLEOTIDE SEQUENCE</scope>
    <source>
        <strain evidence="1">Expedition CK06-06</strain>
    </source>
</reference>
<dbReference type="EMBL" id="BARU01018048">
    <property type="protein sequence ID" value="GAH51877.1"/>
    <property type="molecule type" value="Genomic_DNA"/>
</dbReference>
<evidence type="ECO:0000313" key="1">
    <source>
        <dbReference type="EMBL" id="GAH51877.1"/>
    </source>
</evidence>
<sequence>YVGVDLAEYIGREARILSGLYVIRHGDNFGQAILYHTRHLTSVNLIGPVTAREYYGTAATKEIELITNPRHGNTLIYPLAGSLYYFVPTYATVGGIQDLKLVGLVDGFSDIDPGYGVTAIEAYNVLNITAEEEPSVGDVSFSYTYDSSVEYPNPANSRIQVEVDCNLSLIAKDVVVKVLIYSDLVTVSIPSGESLIKSAFTWGDGNIGYNYTLFKKDLYPGEGKILTAQFYAASSVSASGLLVMFEYILIVDDVVIYTSEKNSILFTKSI</sequence>